<dbReference type="AlphaFoldDB" id="A0A0T7FAB2"/>
<organism evidence="1 2">
    <name type="scientific">Neorhizobium galegae bv. officinalis</name>
    <dbReference type="NCBI Taxonomy" id="323656"/>
    <lineage>
        <taxon>Bacteria</taxon>
        <taxon>Pseudomonadati</taxon>
        <taxon>Pseudomonadota</taxon>
        <taxon>Alphaproteobacteria</taxon>
        <taxon>Hyphomicrobiales</taxon>
        <taxon>Rhizobiaceae</taxon>
        <taxon>Rhizobium/Agrobacterium group</taxon>
        <taxon>Neorhizobium</taxon>
    </lineage>
</organism>
<dbReference type="RefSeq" id="WP_046664972.1">
    <property type="nucleotide sequence ID" value="NZ_CCRH01000002.1"/>
</dbReference>
<accession>A0A0T7FAB2</accession>
<sequence length="276" mass="31316">MAADVEDTDYIELLNASFKEFTVSLREAVRISDARENIHHTGRQRRVLSVFGKTILHSMTLESITENAVRSGTGLLDHFTAGTIARSIIDASLMTMYLSEPSLSYSAWQLRREVLHLHELTNRKRFLEPSAKAAGADNPKAPFFDTYEKEKQASRSRIVGYCQALGIDPERTTKLQEGQWVYTDGGRGAAREAGWDLTIHEFEQSYFSAYVHSHPVSFMKMDEQEISWTHPSPFQRNFVSLALSSASTYLDRSNARVEMFTGEESRDPLAIHFREA</sequence>
<evidence type="ECO:0000313" key="1">
    <source>
        <dbReference type="EMBL" id="CDZ31881.1"/>
    </source>
</evidence>
<gene>
    <name evidence="1" type="ORF">NGAL_HAMBI1145_06490</name>
</gene>
<dbReference type="EMBL" id="CCRH01000002">
    <property type="protein sequence ID" value="CDZ31881.1"/>
    <property type="molecule type" value="Genomic_DNA"/>
</dbReference>
<dbReference type="OrthoDB" id="8421733at2"/>
<name>A0A0T7FAB2_NEOGA</name>
<dbReference type="Proteomes" id="UP000046176">
    <property type="component" value="Unassembled WGS sequence"/>
</dbReference>
<protein>
    <submittedName>
        <fullName evidence="1">Uncharacterized protein</fullName>
    </submittedName>
</protein>
<proteinExistence type="predicted"/>
<evidence type="ECO:0000313" key="2">
    <source>
        <dbReference type="Proteomes" id="UP000046176"/>
    </source>
</evidence>
<reference evidence="1 2" key="1">
    <citation type="submission" date="2014-08" db="EMBL/GenBank/DDBJ databases">
        <authorList>
            <person name="Chen Y.-H."/>
        </authorList>
    </citation>
    <scope>NUCLEOTIDE SEQUENCE [LARGE SCALE GENOMIC DNA]</scope>
</reference>